<evidence type="ECO:0000313" key="2">
    <source>
        <dbReference type="Proteomes" id="UP000486351"/>
    </source>
</evidence>
<name>A0A6G0RYN4_9STRA</name>
<accession>A0A6G0RYN4</accession>
<proteinExistence type="predicted"/>
<comment type="caution">
    <text evidence="1">The sequence shown here is derived from an EMBL/GenBank/DDBJ whole genome shotgun (WGS) entry which is preliminary data.</text>
</comment>
<dbReference type="EMBL" id="QXFY01000440">
    <property type="protein sequence ID" value="KAE9344308.1"/>
    <property type="molecule type" value="Genomic_DNA"/>
</dbReference>
<reference evidence="1 2" key="1">
    <citation type="submission" date="2018-09" db="EMBL/GenBank/DDBJ databases">
        <title>Genomic investigation of the strawberry pathogen Phytophthora fragariae indicates pathogenicity is determined by transcriptional variation in three key races.</title>
        <authorList>
            <person name="Adams T.M."/>
            <person name="Armitage A.D."/>
            <person name="Sobczyk M.K."/>
            <person name="Bates H.J."/>
            <person name="Dunwell J.M."/>
            <person name="Nellist C.F."/>
            <person name="Harrison R.J."/>
        </authorList>
    </citation>
    <scope>NUCLEOTIDE SEQUENCE [LARGE SCALE GENOMIC DNA]</scope>
    <source>
        <strain evidence="1 2">NOV-77</strain>
    </source>
</reference>
<evidence type="ECO:0000313" key="1">
    <source>
        <dbReference type="EMBL" id="KAE9344308.1"/>
    </source>
</evidence>
<sequence>MTKRTKKEKVTRMELTSMALTIYAGEAAERE</sequence>
<dbReference type="AlphaFoldDB" id="A0A6G0RYN4"/>
<dbReference type="Proteomes" id="UP000486351">
    <property type="component" value="Unassembled WGS sequence"/>
</dbReference>
<gene>
    <name evidence="1" type="ORF">PF008_g9283</name>
</gene>
<organism evidence="1 2">
    <name type="scientific">Phytophthora fragariae</name>
    <dbReference type="NCBI Taxonomy" id="53985"/>
    <lineage>
        <taxon>Eukaryota</taxon>
        <taxon>Sar</taxon>
        <taxon>Stramenopiles</taxon>
        <taxon>Oomycota</taxon>
        <taxon>Peronosporomycetes</taxon>
        <taxon>Peronosporales</taxon>
        <taxon>Peronosporaceae</taxon>
        <taxon>Phytophthora</taxon>
    </lineage>
</organism>
<protein>
    <submittedName>
        <fullName evidence="1">Uncharacterized protein</fullName>
    </submittedName>
</protein>